<dbReference type="EMBL" id="MU802037">
    <property type="protein sequence ID" value="KAJ3983047.1"/>
    <property type="molecule type" value="Genomic_DNA"/>
</dbReference>
<keyword evidence="1" id="KW-0812">Transmembrane</keyword>
<sequence>MAYGLWSIGPGGSIVIPSLVGLFICLFVFSLSFTNRCCWTLSLLDPLEEPWDFLFTLTSLSLLSHTLNPFSSLQTLSSSHLQRRQNFINDEVTTSHDRPTTMMRD</sequence>
<evidence type="ECO:0000313" key="3">
    <source>
        <dbReference type="Proteomes" id="UP001163850"/>
    </source>
</evidence>
<dbReference type="Proteomes" id="UP001163850">
    <property type="component" value="Unassembled WGS sequence"/>
</dbReference>
<keyword evidence="1" id="KW-0472">Membrane</keyword>
<proteinExistence type="predicted"/>
<evidence type="ECO:0000313" key="2">
    <source>
        <dbReference type="EMBL" id="KAJ3983047.1"/>
    </source>
</evidence>
<feature type="transmembrane region" description="Helical" evidence="1">
    <location>
        <begin position="12"/>
        <end position="33"/>
    </location>
</feature>
<protein>
    <submittedName>
        <fullName evidence="2">Uncharacterized protein</fullName>
    </submittedName>
</protein>
<reference evidence="2" key="1">
    <citation type="submission" date="2022-08" db="EMBL/GenBank/DDBJ databases">
        <authorList>
            <consortium name="DOE Joint Genome Institute"/>
            <person name="Min B."/>
            <person name="Riley R."/>
            <person name="Sierra-Patev S."/>
            <person name="Naranjo-Ortiz M."/>
            <person name="Looney B."/>
            <person name="Konkel Z."/>
            <person name="Slot J.C."/>
            <person name="Sakamoto Y."/>
            <person name="Steenwyk J.L."/>
            <person name="Rokas A."/>
            <person name="Carro J."/>
            <person name="Camarero S."/>
            <person name="Ferreira P."/>
            <person name="Molpeceres G."/>
            <person name="Ruiz-Duenas F.J."/>
            <person name="Serrano A."/>
            <person name="Henrissat B."/>
            <person name="Drula E."/>
            <person name="Hughes K.W."/>
            <person name="Mata J.L."/>
            <person name="Ishikawa N.K."/>
            <person name="Vargas-Isla R."/>
            <person name="Ushijima S."/>
            <person name="Smith C.A."/>
            <person name="Ahrendt S."/>
            <person name="Andreopoulos W."/>
            <person name="He G."/>
            <person name="Labutti K."/>
            <person name="Lipzen A."/>
            <person name="Ng V."/>
            <person name="Sandor L."/>
            <person name="Barry K."/>
            <person name="Martinez A.T."/>
            <person name="Xiao Y."/>
            <person name="Gibbons J.G."/>
            <person name="Terashima K."/>
            <person name="Hibbett D.S."/>
            <person name="Grigoriev I.V."/>
        </authorList>
    </citation>
    <scope>NUCLEOTIDE SEQUENCE</scope>
    <source>
        <strain evidence="2">TFB7829</strain>
    </source>
</reference>
<dbReference type="AlphaFoldDB" id="A0AA38UQI5"/>
<accession>A0AA38UQI5</accession>
<gene>
    <name evidence="2" type="ORF">F5890DRAFT_1525783</name>
</gene>
<evidence type="ECO:0000256" key="1">
    <source>
        <dbReference type="SAM" id="Phobius"/>
    </source>
</evidence>
<comment type="caution">
    <text evidence="2">The sequence shown here is derived from an EMBL/GenBank/DDBJ whole genome shotgun (WGS) entry which is preliminary data.</text>
</comment>
<organism evidence="2 3">
    <name type="scientific">Lentinula detonsa</name>
    <dbReference type="NCBI Taxonomy" id="2804962"/>
    <lineage>
        <taxon>Eukaryota</taxon>
        <taxon>Fungi</taxon>
        <taxon>Dikarya</taxon>
        <taxon>Basidiomycota</taxon>
        <taxon>Agaricomycotina</taxon>
        <taxon>Agaricomycetes</taxon>
        <taxon>Agaricomycetidae</taxon>
        <taxon>Agaricales</taxon>
        <taxon>Marasmiineae</taxon>
        <taxon>Omphalotaceae</taxon>
        <taxon>Lentinula</taxon>
    </lineage>
</organism>
<name>A0AA38UQI5_9AGAR</name>
<keyword evidence="1" id="KW-1133">Transmembrane helix</keyword>